<accession>X1QZQ5</accession>
<proteinExistence type="predicted"/>
<reference evidence="1" key="1">
    <citation type="journal article" date="2014" name="Front. Microbiol.">
        <title>High frequency of phylogenetically diverse reductive dehalogenase-homologous genes in deep subseafloor sedimentary metagenomes.</title>
        <authorList>
            <person name="Kawai M."/>
            <person name="Futagami T."/>
            <person name="Toyoda A."/>
            <person name="Takaki Y."/>
            <person name="Nishi S."/>
            <person name="Hori S."/>
            <person name="Arai W."/>
            <person name="Tsubouchi T."/>
            <person name="Morono Y."/>
            <person name="Uchiyama I."/>
            <person name="Ito T."/>
            <person name="Fujiyama A."/>
            <person name="Inagaki F."/>
            <person name="Takami H."/>
        </authorList>
    </citation>
    <scope>NUCLEOTIDE SEQUENCE</scope>
    <source>
        <strain evidence="1">Expedition CK06-06</strain>
    </source>
</reference>
<dbReference type="EMBL" id="BARV01042550">
    <property type="protein sequence ID" value="GAI48779.1"/>
    <property type="molecule type" value="Genomic_DNA"/>
</dbReference>
<dbReference type="AlphaFoldDB" id="X1QZQ5"/>
<organism evidence="1">
    <name type="scientific">marine sediment metagenome</name>
    <dbReference type="NCBI Taxonomy" id="412755"/>
    <lineage>
        <taxon>unclassified sequences</taxon>
        <taxon>metagenomes</taxon>
        <taxon>ecological metagenomes</taxon>
    </lineage>
</organism>
<comment type="caution">
    <text evidence="1">The sequence shown here is derived from an EMBL/GenBank/DDBJ whole genome shotgun (WGS) entry which is preliminary data.</text>
</comment>
<gene>
    <name evidence="1" type="ORF">S06H3_63937</name>
</gene>
<feature type="non-terminal residue" evidence="1">
    <location>
        <position position="127"/>
    </location>
</feature>
<evidence type="ECO:0000313" key="1">
    <source>
        <dbReference type="EMBL" id="GAI48779.1"/>
    </source>
</evidence>
<name>X1QZQ5_9ZZZZ</name>
<sequence length="127" mass="14896">NRWPNAEVILLGSGHNPGEHRIRIGDKNLCIRELPIRFCMNLFRGNHFVVLGLYAFLFKVFRWDGFKRFCARRNASLYCITQMDMVADITGGDSFSDIYGMRRFMLGFLRKWLVLLYGKKLIMLPQT</sequence>
<protein>
    <submittedName>
        <fullName evidence="1">Uncharacterized protein</fullName>
    </submittedName>
</protein>
<feature type="non-terminal residue" evidence="1">
    <location>
        <position position="1"/>
    </location>
</feature>